<protein>
    <submittedName>
        <fullName evidence="1">Uncharacterized protein</fullName>
    </submittedName>
</protein>
<reference evidence="1 2" key="1">
    <citation type="journal article" date="2012" name="Eukaryot. Cell">
        <title>Genome sequence of the fungus Glarea lozoyensis: the first genome sequence of a species from the Helotiaceae family.</title>
        <authorList>
            <person name="Youssar L."/>
            <person name="Gruening B.A."/>
            <person name="Erxleben A."/>
            <person name="Guenther S."/>
            <person name="Huettel W."/>
        </authorList>
    </citation>
    <scope>NUCLEOTIDE SEQUENCE [LARGE SCALE GENOMIC DNA]</scope>
    <source>
        <strain evidence="2">ATCC 74030 / MF5533</strain>
    </source>
</reference>
<comment type="caution">
    <text evidence="1">The sequence shown here is derived from an EMBL/GenBank/DDBJ whole genome shotgun (WGS) entry which is preliminary data.</text>
</comment>
<accession>H0ERT5</accession>
<organism evidence="1 2">
    <name type="scientific">Glarea lozoyensis (strain ATCC 74030 / MF5533)</name>
    <dbReference type="NCBI Taxonomy" id="1104152"/>
    <lineage>
        <taxon>Eukaryota</taxon>
        <taxon>Fungi</taxon>
        <taxon>Dikarya</taxon>
        <taxon>Ascomycota</taxon>
        <taxon>Pezizomycotina</taxon>
        <taxon>Leotiomycetes</taxon>
        <taxon>Helotiales</taxon>
        <taxon>Helotiaceae</taxon>
        <taxon>Glarea</taxon>
    </lineage>
</organism>
<proteinExistence type="predicted"/>
<evidence type="ECO:0000313" key="2">
    <source>
        <dbReference type="Proteomes" id="UP000005446"/>
    </source>
</evidence>
<gene>
    <name evidence="1" type="ORF">M7I_5406</name>
</gene>
<dbReference type="InParanoid" id="H0ERT5"/>
<dbReference type="AlphaFoldDB" id="H0ERT5"/>
<keyword evidence="2" id="KW-1185">Reference proteome</keyword>
<evidence type="ECO:0000313" key="1">
    <source>
        <dbReference type="EMBL" id="EHK98896.1"/>
    </source>
</evidence>
<dbReference type="EMBL" id="AGUE01000135">
    <property type="protein sequence ID" value="EHK98896.1"/>
    <property type="molecule type" value="Genomic_DNA"/>
</dbReference>
<name>H0ERT5_GLAL7</name>
<dbReference type="HOGENOM" id="CLU_1447827_0_0_1"/>
<sequence>MASTKRYERLARIYGMQSIHRRPRPKSEYSDMQTKACMKQKLIESQEGSNTYADDEEGFAEALKPVIKVEPESIVVVKTEDHDSANHNTKVGWQGDTELMQYYDFPEIKIKEEAGEEMYKRELVHGTRCPGPSHEVKDKKSPQIVVPRKEFVPGDTFLTPVKNPKDKLSSQFMYYMADARGVSDPIE</sequence>
<dbReference type="Proteomes" id="UP000005446">
    <property type="component" value="Unassembled WGS sequence"/>
</dbReference>